<dbReference type="EMBL" id="JRES01000211">
    <property type="protein sequence ID" value="KNC33254.1"/>
    <property type="molecule type" value="Genomic_DNA"/>
</dbReference>
<name>A0A0L0CP82_LUCCU</name>
<dbReference type="Proteomes" id="UP000037069">
    <property type="component" value="Unassembled WGS sequence"/>
</dbReference>
<protein>
    <submittedName>
        <fullName evidence="1">Uncharacterized protein</fullName>
    </submittedName>
</protein>
<sequence>MDKTTKTIVKRNRDKRHNKRWADNEIKQLLQYIKEQAEFEKPTAQIFYRKFLETSNLDASWSLCRWKIKNLKVNYRKAETWRRSNGFVETQPNVKGFYSMVLYYI</sequence>
<dbReference type="AlphaFoldDB" id="A0A0L0CP82"/>
<keyword evidence="2" id="KW-1185">Reference proteome</keyword>
<evidence type="ECO:0000313" key="1">
    <source>
        <dbReference type="EMBL" id="KNC33254.1"/>
    </source>
</evidence>
<reference evidence="1 2" key="1">
    <citation type="journal article" date="2015" name="Nat. Commun.">
        <title>Lucilia cuprina genome unlocks parasitic fly biology to underpin future interventions.</title>
        <authorList>
            <person name="Anstead C.A."/>
            <person name="Korhonen P.K."/>
            <person name="Young N.D."/>
            <person name="Hall R.S."/>
            <person name="Jex A.R."/>
            <person name="Murali S.C."/>
            <person name="Hughes D.S."/>
            <person name="Lee S.F."/>
            <person name="Perry T."/>
            <person name="Stroehlein A.J."/>
            <person name="Ansell B.R."/>
            <person name="Breugelmans B."/>
            <person name="Hofmann A."/>
            <person name="Qu J."/>
            <person name="Dugan S."/>
            <person name="Lee S.L."/>
            <person name="Chao H."/>
            <person name="Dinh H."/>
            <person name="Han Y."/>
            <person name="Doddapaneni H.V."/>
            <person name="Worley K.C."/>
            <person name="Muzny D.M."/>
            <person name="Ioannidis P."/>
            <person name="Waterhouse R.M."/>
            <person name="Zdobnov E.M."/>
            <person name="James P.J."/>
            <person name="Bagnall N.H."/>
            <person name="Kotze A.C."/>
            <person name="Gibbs R.A."/>
            <person name="Richards S."/>
            <person name="Batterham P."/>
            <person name="Gasser R.B."/>
        </authorList>
    </citation>
    <scope>NUCLEOTIDE SEQUENCE [LARGE SCALE GENOMIC DNA]</scope>
    <source>
        <strain evidence="1 2">LS</strain>
        <tissue evidence="1">Full body</tissue>
    </source>
</reference>
<gene>
    <name evidence="1" type="ORF">FF38_01992</name>
</gene>
<dbReference type="OrthoDB" id="8015427at2759"/>
<comment type="caution">
    <text evidence="1">The sequence shown here is derived from an EMBL/GenBank/DDBJ whole genome shotgun (WGS) entry which is preliminary data.</text>
</comment>
<dbReference type="OMA" id="WADNEIK"/>
<accession>A0A0L0CP82</accession>
<evidence type="ECO:0000313" key="2">
    <source>
        <dbReference type="Proteomes" id="UP000037069"/>
    </source>
</evidence>
<organism evidence="1 2">
    <name type="scientific">Lucilia cuprina</name>
    <name type="common">Green bottle fly</name>
    <name type="synonym">Australian sheep blowfly</name>
    <dbReference type="NCBI Taxonomy" id="7375"/>
    <lineage>
        <taxon>Eukaryota</taxon>
        <taxon>Metazoa</taxon>
        <taxon>Ecdysozoa</taxon>
        <taxon>Arthropoda</taxon>
        <taxon>Hexapoda</taxon>
        <taxon>Insecta</taxon>
        <taxon>Pterygota</taxon>
        <taxon>Neoptera</taxon>
        <taxon>Endopterygota</taxon>
        <taxon>Diptera</taxon>
        <taxon>Brachycera</taxon>
        <taxon>Muscomorpha</taxon>
        <taxon>Oestroidea</taxon>
        <taxon>Calliphoridae</taxon>
        <taxon>Luciliinae</taxon>
        <taxon>Lucilia</taxon>
    </lineage>
</organism>
<proteinExistence type="predicted"/>